<name>A1VW77_POLNA</name>
<dbReference type="HOGENOM" id="CLU_176124_0_0_4"/>
<geneLocation type="plasmid" evidence="1 2">
    <name>pPNAP03</name>
</geneLocation>
<proteinExistence type="predicted"/>
<accession>A1VW77</accession>
<dbReference type="OrthoDB" id="7860618at2"/>
<keyword evidence="1" id="KW-0238">DNA-binding</keyword>
<keyword evidence="1" id="KW-0614">Plasmid</keyword>
<dbReference type="RefSeq" id="WP_011798276.1">
    <property type="nucleotide sequence ID" value="NC_008759.1"/>
</dbReference>
<gene>
    <name evidence="1" type="ordered locus">Pnap_4840</name>
</gene>
<dbReference type="Proteomes" id="UP000000644">
    <property type="component" value="Plasmid pPNAP03"/>
</dbReference>
<dbReference type="GO" id="GO:0003677">
    <property type="term" value="F:DNA binding"/>
    <property type="evidence" value="ECO:0007669"/>
    <property type="project" value="UniProtKB-KW"/>
</dbReference>
<organism evidence="1 2">
    <name type="scientific">Polaromonas naphthalenivorans (strain CJ2)</name>
    <dbReference type="NCBI Taxonomy" id="365044"/>
    <lineage>
        <taxon>Bacteria</taxon>
        <taxon>Pseudomonadati</taxon>
        <taxon>Pseudomonadota</taxon>
        <taxon>Betaproteobacteria</taxon>
        <taxon>Burkholderiales</taxon>
        <taxon>Comamonadaceae</taxon>
        <taxon>Polaromonas</taxon>
    </lineage>
</organism>
<dbReference type="KEGG" id="pna:Pnap_4840"/>
<evidence type="ECO:0000313" key="1">
    <source>
        <dbReference type="EMBL" id="ABM39905.1"/>
    </source>
</evidence>
<evidence type="ECO:0000313" key="2">
    <source>
        <dbReference type="Proteomes" id="UP000000644"/>
    </source>
</evidence>
<sequence length="98" mass="10101">MKTKLHYDFTLRFKLSGQDGAASQVVERLGEGGCRDALVGTGVPGQIAMHFTRCASTELEAIQSAIDDVLKALPGAALLSNAGAIVCSSPAGPKQGMP</sequence>
<keyword evidence="2" id="KW-1185">Reference proteome</keyword>
<reference evidence="2" key="1">
    <citation type="journal article" date="2009" name="Environ. Microbiol.">
        <title>The genome of Polaromonas naphthalenivorans strain CJ2, isolated from coal tar-contaminated sediment, reveals physiological and metabolic versatility and evolution through extensive horizontal gene transfer.</title>
        <authorList>
            <person name="Yagi J.M."/>
            <person name="Sims D."/>
            <person name="Brettin T."/>
            <person name="Bruce D."/>
            <person name="Madsen E.L."/>
        </authorList>
    </citation>
    <scope>NUCLEOTIDE SEQUENCE [LARGE SCALE GENOMIC DNA]</scope>
    <source>
        <strain evidence="2">CJ2</strain>
        <plasmid evidence="2">Plasmid pPNAP03</plasmid>
    </source>
</reference>
<dbReference type="EMBL" id="CP000532">
    <property type="protein sequence ID" value="ABM39905.1"/>
    <property type="molecule type" value="Genomic_DNA"/>
</dbReference>
<protein>
    <submittedName>
        <fullName evidence="1">Putative DNA-binding protein</fullName>
    </submittedName>
</protein>
<dbReference type="AlphaFoldDB" id="A1VW77"/>